<dbReference type="AlphaFoldDB" id="A0A3N0ARF0"/>
<evidence type="ECO:0000313" key="9">
    <source>
        <dbReference type="EMBL" id="HJF65097.1"/>
    </source>
</evidence>
<dbReference type="Proteomes" id="UP000786989">
    <property type="component" value="Unassembled WGS sequence"/>
</dbReference>
<dbReference type="InterPro" id="IPR036721">
    <property type="entry name" value="RCK_C_sf"/>
</dbReference>
<accession>A0A3N0ARF0</accession>
<dbReference type="SUPFAM" id="SSF51735">
    <property type="entry name" value="NAD(P)-binding Rossmann-fold domains"/>
    <property type="match status" value="1"/>
</dbReference>
<dbReference type="PANTHER" id="PTHR43833">
    <property type="entry name" value="POTASSIUM CHANNEL PROTEIN 2-RELATED-RELATED"/>
    <property type="match status" value="1"/>
</dbReference>
<dbReference type="RefSeq" id="WP_123209763.1">
    <property type="nucleotide sequence ID" value="NZ_JBHTHO010000012.1"/>
</dbReference>
<feature type="domain" description="RCK N-terminal" evidence="7">
    <location>
        <begin position="1"/>
        <end position="119"/>
    </location>
</feature>
<keyword evidence="4" id="KW-0630">Potassium</keyword>
<dbReference type="PANTHER" id="PTHR43833:SF5">
    <property type="entry name" value="TRK SYSTEM POTASSIUM UPTAKE PROTEIN TRKA"/>
    <property type="match status" value="1"/>
</dbReference>
<protein>
    <recommendedName>
        <fullName evidence="1">Trk system potassium uptake protein TrkA</fullName>
    </recommendedName>
</protein>
<dbReference type="Gene3D" id="3.40.50.720">
    <property type="entry name" value="NAD(P)-binding Rossmann-like Domain"/>
    <property type="match status" value="1"/>
</dbReference>
<reference evidence="9" key="3">
    <citation type="journal article" date="2021" name="PeerJ">
        <title>Extensive microbial diversity within the chicken gut microbiome revealed by metagenomics and culture.</title>
        <authorList>
            <person name="Gilroy R."/>
            <person name="Ravi A."/>
            <person name="Getino M."/>
            <person name="Pursley I."/>
            <person name="Horton D.L."/>
            <person name="Alikhan N.F."/>
            <person name="Baker D."/>
            <person name="Gharbi K."/>
            <person name="Hall N."/>
            <person name="Watson M."/>
            <person name="Adriaenssens E.M."/>
            <person name="Foster-Nyarko E."/>
            <person name="Jarju S."/>
            <person name="Secka A."/>
            <person name="Antonio M."/>
            <person name="Oren A."/>
            <person name="Chaudhuri R.R."/>
            <person name="La Ragione R."/>
            <person name="Hildebrand F."/>
            <person name="Pallen M.J."/>
        </authorList>
    </citation>
    <scope>NUCLEOTIDE SEQUENCE</scope>
    <source>
        <strain evidence="9">ChiGjej6B6-11269</strain>
    </source>
</reference>
<gene>
    <name evidence="10" type="ORF">DMP06_10960</name>
    <name evidence="9" type="ORF">K8U77_03130</name>
</gene>
<dbReference type="EMBL" id="DYWI01000047">
    <property type="protein sequence ID" value="HJF65097.1"/>
    <property type="molecule type" value="Genomic_DNA"/>
</dbReference>
<sequence>MYIVIMGGGKVGEYLATVMLDQGHEVAVIEQTRETADRLSIELQGQYLIIQGDGTDSDFQEDAGIRHADVFVAVTGRDDDNLLACEIATRVFNVPRCIARVNNPKNRRIFNIVGIESVSSTLLIANMIEEEALMGSVGVVSALSRGDIVLFEMSVPARMRHFNPEEGVPVDALDMPEGSSIAAIDRLEEGEAEVATPDSIMYPGDKAVVVAERDVVEDVRELFKSL</sequence>
<dbReference type="InterPro" id="IPR006036">
    <property type="entry name" value="K_uptake_TrkA"/>
</dbReference>
<dbReference type="PROSITE" id="PS51202">
    <property type="entry name" value="RCK_C"/>
    <property type="match status" value="1"/>
</dbReference>
<evidence type="ECO:0000256" key="5">
    <source>
        <dbReference type="ARBA" id="ARBA00023027"/>
    </source>
</evidence>
<keyword evidence="5" id="KW-0520">NAD</keyword>
<reference evidence="10" key="2">
    <citation type="journal article" date="2019" name="Microbiol. Resour. Announc.">
        <title>Draft Genome Sequences of Type Strains of Gordonibacter faecihominis, Paraeggerthella hongkongensis, Parvibacter caecicola,Slackia equolifaciens, Slackia faecicanis, and Slackia isoflavoniconvertens.</title>
        <authorList>
            <person name="Danylec N."/>
            <person name="Stoll D.A."/>
            <person name="Dotsch A."/>
            <person name="Huch M."/>
        </authorList>
    </citation>
    <scope>NUCLEOTIDE SEQUENCE</scope>
    <source>
        <strain evidence="10">DSM 24851</strain>
    </source>
</reference>
<dbReference type="Gene3D" id="3.30.70.1450">
    <property type="entry name" value="Regulator of K+ conductance, C-terminal domain"/>
    <property type="match status" value="1"/>
</dbReference>
<dbReference type="InterPro" id="IPR036291">
    <property type="entry name" value="NAD(P)-bd_dom_sf"/>
</dbReference>
<dbReference type="InterPro" id="IPR006037">
    <property type="entry name" value="RCK_C"/>
</dbReference>
<organism evidence="10 11">
    <name type="scientific">Slackia equolifaciens</name>
    <dbReference type="NCBI Taxonomy" id="498718"/>
    <lineage>
        <taxon>Bacteria</taxon>
        <taxon>Bacillati</taxon>
        <taxon>Actinomycetota</taxon>
        <taxon>Coriobacteriia</taxon>
        <taxon>Eggerthellales</taxon>
        <taxon>Eggerthellaceae</taxon>
        <taxon>Slackia</taxon>
    </lineage>
</organism>
<dbReference type="Proteomes" id="UP000269591">
    <property type="component" value="Unassembled WGS sequence"/>
</dbReference>
<reference evidence="11" key="1">
    <citation type="submission" date="2018-05" db="EMBL/GenBank/DDBJ databases">
        <title>Genome Sequencing of selected type strains of the family Eggerthellaceae.</title>
        <authorList>
            <person name="Danylec N."/>
            <person name="Stoll D.A."/>
            <person name="Doetsch A."/>
            <person name="Huch M."/>
        </authorList>
    </citation>
    <scope>NUCLEOTIDE SEQUENCE [LARGE SCALE GENOMIC DNA]</scope>
    <source>
        <strain evidence="11">DSM 24851</strain>
    </source>
</reference>
<keyword evidence="3" id="KW-0633">Potassium transport</keyword>
<evidence type="ECO:0000256" key="3">
    <source>
        <dbReference type="ARBA" id="ARBA00022538"/>
    </source>
</evidence>
<evidence type="ECO:0000313" key="11">
    <source>
        <dbReference type="Proteomes" id="UP000269591"/>
    </source>
</evidence>
<reference evidence="9" key="4">
    <citation type="submission" date="2021-09" db="EMBL/GenBank/DDBJ databases">
        <authorList>
            <person name="Gilroy R."/>
        </authorList>
    </citation>
    <scope>NUCLEOTIDE SEQUENCE</scope>
    <source>
        <strain evidence="9">ChiGjej6B6-11269</strain>
    </source>
</reference>
<evidence type="ECO:0000256" key="1">
    <source>
        <dbReference type="ARBA" id="ARBA00017378"/>
    </source>
</evidence>
<evidence type="ECO:0000313" key="10">
    <source>
        <dbReference type="EMBL" id="RNL37437.1"/>
    </source>
</evidence>
<dbReference type="InterPro" id="IPR003148">
    <property type="entry name" value="RCK_N"/>
</dbReference>
<evidence type="ECO:0000259" key="8">
    <source>
        <dbReference type="PROSITE" id="PS51202"/>
    </source>
</evidence>
<dbReference type="EMBL" id="QIBX01000029">
    <property type="protein sequence ID" value="RNL37437.1"/>
    <property type="molecule type" value="Genomic_DNA"/>
</dbReference>
<name>A0A3N0ARF0_9ACTN</name>
<dbReference type="SUPFAM" id="SSF116726">
    <property type="entry name" value="TrkA C-terminal domain-like"/>
    <property type="match status" value="1"/>
</dbReference>
<evidence type="ECO:0000256" key="6">
    <source>
        <dbReference type="ARBA" id="ARBA00023065"/>
    </source>
</evidence>
<keyword evidence="2" id="KW-0813">Transport</keyword>
<dbReference type="PROSITE" id="PS51201">
    <property type="entry name" value="RCK_N"/>
    <property type="match status" value="1"/>
</dbReference>
<feature type="domain" description="RCK C-terminal" evidence="8">
    <location>
        <begin position="138"/>
        <end position="225"/>
    </location>
</feature>
<proteinExistence type="predicted"/>
<dbReference type="InterPro" id="IPR050721">
    <property type="entry name" value="Trk_Ktr_HKT_K-transport"/>
</dbReference>
<dbReference type="GO" id="GO:0015079">
    <property type="term" value="F:potassium ion transmembrane transporter activity"/>
    <property type="evidence" value="ECO:0007669"/>
    <property type="project" value="InterPro"/>
</dbReference>
<evidence type="ECO:0000259" key="7">
    <source>
        <dbReference type="PROSITE" id="PS51201"/>
    </source>
</evidence>
<evidence type="ECO:0000256" key="4">
    <source>
        <dbReference type="ARBA" id="ARBA00022958"/>
    </source>
</evidence>
<dbReference type="OrthoDB" id="9775180at2"/>
<dbReference type="GO" id="GO:0005886">
    <property type="term" value="C:plasma membrane"/>
    <property type="evidence" value="ECO:0007669"/>
    <property type="project" value="InterPro"/>
</dbReference>
<keyword evidence="11" id="KW-1185">Reference proteome</keyword>
<dbReference type="PRINTS" id="PR00335">
    <property type="entry name" value="KUPTAKETRKA"/>
</dbReference>
<comment type="caution">
    <text evidence="10">The sequence shown here is derived from an EMBL/GenBank/DDBJ whole genome shotgun (WGS) entry which is preliminary data.</text>
</comment>
<keyword evidence="6" id="KW-0406">Ion transport</keyword>
<dbReference type="Pfam" id="PF02254">
    <property type="entry name" value="TrkA_N"/>
    <property type="match status" value="1"/>
</dbReference>
<evidence type="ECO:0000256" key="2">
    <source>
        <dbReference type="ARBA" id="ARBA00022448"/>
    </source>
</evidence>